<evidence type="ECO:0000259" key="2">
    <source>
        <dbReference type="Pfam" id="PF00578"/>
    </source>
</evidence>
<proteinExistence type="predicted"/>
<keyword evidence="1" id="KW-0732">Signal</keyword>
<dbReference type="SUPFAM" id="SSF52833">
    <property type="entry name" value="Thioredoxin-like"/>
    <property type="match status" value="1"/>
</dbReference>
<dbReference type="InterPro" id="IPR036249">
    <property type="entry name" value="Thioredoxin-like_sf"/>
</dbReference>
<feature type="signal peptide" evidence="1">
    <location>
        <begin position="1"/>
        <end position="19"/>
    </location>
</feature>
<evidence type="ECO:0000256" key="1">
    <source>
        <dbReference type="SAM" id="SignalP"/>
    </source>
</evidence>
<keyword evidence="4" id="KW-1185">Reference proteome</keyword>
<name>A0ABW5E1J2_9BACT</name>
<dbReference type="Gene3D" id="3.40.30.10">
    <property type="entry name" value="Glutaredoxin"/>
    <property type="match status" value="1"/>
</dbReference>
<feature type="chain" id="PRO_5046637033" evidence="1">
    <location>
        <begin position="20"/>
        <end position="66"/>
    </location>
</feature>
<evidence type="ECO:0000313" key="3">
    <source>
        <dbReference type="EMBL" id="MFD2276451.1"/>
    </source>
</evidence>
<dbReference type="EMBL" id="JBHUJC010000024">
    <property type="protein sequence ID" value="MFD2276451.1"/>
    <property type="molecule type" value="Genomic_DNA"/>
</dbReference>
<gene>
    <name evidence="3" type="ORF">ACFSQZ_08220</name>
</gene>
<dbReference type="InterPro" id="IPR000866">
    <property type="entry name" value="AhpC/TSA"/>
</dbReference>
<dbReference type="Proteomes" id="UP001597297">
    <property type="component" value="Unassembled WGS sequence"/>
</dbReference>
<comment type="caution">
    <text evidence="3">The sequence shown here is derived from an EMBL/GenBank/DDBJ whole genome shotgun (WGS) entry which is preliminary data.</text>
</comment>
<protein>
    <submittedName>
        <fullName evidence="3">Redoxin domain-containing protein</fullName>
    </submittedName>
</protein>
<evidence type="ECO:0000313" key="4">
    <source>
        <dbReference type="Proteomes" id="UP001597297"/>
    </source>
</evidence>
<organism evidence="3 4">
    <name type="scientific">Rubritalea spongiae</name>
    <dbReference type="NCBI Taxonomy" id="430797"/>
    <lineage>
        <taxon>Bacteria</taxon>
        <taxon>Pseudomonadati</taxon>
        <taxon>Verrucomicrobiota</taxon>
        <taxon>Verrucomicrobiia</taxon>
        <taxon>Verrucomicrobiales</taxon>
        <taxon>Rubritaleaceae</taxon>
        <taxon>Rubritalea</taxon>
    </lineage>
</organism>
<sequence length="66" mass="7303">MRIPLITSASIALVASAFAETKQPNQELVGKQAPTFTLKNQDNQDVSLDQYKGKKNVVLVFSRAPW</sequence>
<reference evidence="4" key="1">
    <citation type="journal article" date="2019" name="Int. J. Syst. Evol. Microbiol.">
        <title>The Global Catalogue of Microorganisms (GCM) 10K type strain sequencing project: providing services to taxonomists for standard genome sequencing and annotation.</title>
        <authorList>
            <consortium name="The Broad Institute Genomics Platform"/>
            <consortium name="The Broad Institute Genome Sequencing Center for Infectious Disease"/>
            <person name="Wu L."/>
            <person name="Ma J."/>
        </authorList>
    </citation>
    <scope>NUCLEOTIDE SEQUENCE [LARGE SCALE GENOMIC DNA]</scope>
    <source>
        <strain evidence="4">JCM 16545</strain>
    </source>
</reference>
<accession>A0ABW5E1J2</accession>
<feature type="domain" description="Alkyl hydroperoxide reductase subunit C/ Thiol specific antioxidant" evidence="2">
    <location>
        <begin position="29"/>
        <end position="64"/>
    </location>
</feature>
<dbReference type="Pfam" id="PF00578">
    <property type="entry name" value="AhpC-TSA"/>
    <property type="match status" value="1"/>
</dbReference>